<evidence type="ECO:0000313" key="2">
    <source>
        <dbReference type="Proteomes" id="UP001151529"/>
    </source>
</evidence>
<reference evidence="1" key="2">
    <citation type="journal article" date="2023" name="Int. J. Mol. Sci.">
        <title>De Novo Assembly and Annotation of 11 Diverse Shrub Willow (Salix) Genomes Reveals Novel Gene Organization in Sex-Linked Regions.</title>
        <authorList>
            <person name="Hyden B."/>
            <person name="Feng K."/>
            <person name="Yates T.B."/>
            <person name="Jawdy S."/>
            <person name="Cereghino C."/>
            <person name="Smart L.B."/>
            <person name="Muchero W."/>
        </authorList>
    </citation>
    <scope>NUCLEOTIDE SEQUENCE [LARGE SCALE GENOMIC DNA]</scope>
    <source>
        <tissue evidence="1">Shoot tip</tissue>
    </source>
</reference>
<evidence type="ECO:0000313" key="1">
    <source>
        <dbReference type="EMBL" id="KAJ6724600.1"/>
    </source>
</evidence>
<proteinExistence type="predicted"/>
<dbReference type="AlphaFoldDB" id="A0A9Q0U704"/>
<dbReference type="Proteomes" id="UP001151529">
    <property type="component" value="Chromosome 11"/>
</dbReference>
<reference evidence="1" key="1">
    <citation type="submission" date="2022-11" db="EMBL/GenBank/DDBJ databases">
        <authorList>
            <person name="Hyden B.L."/>
            <person name="Feng K."/>
            <person name="Yates T."/>
            <person name="Jawdy S."/>
            <person name="Smart L.B."/>
            <person name="Muchero W."/>
        </authorList>
    </citation>
    <scope>NUCLEOTIDE SEQUENCE</scope>
    <source>
        <tissue evidence="1">Shoot tip</tissue>
    </source>
</reference>
<dbReference type="EMBL" id="JAPFFL010000005">
    <property type="protein sequence ID" value="KAJ6724600.1"/>
    <property type="molecule type" value="Genomic_DNA"/>
</dbReference>
<gene>
    <name evidence="1" type="ORF">OIU85_022512</name>
</gene>
<comment type="caution">
    <text evidence="1">The sequence shown here is derived from an EMBL/GenBank/DDBJ whole genome shotgun (WGS) entry which is preliminary data.</text>
</comment>
<organism evidence="1 2">
    <name type="scientific">Salix viminalis</name>
    <name type="common">Common osier</name>
    <name type="synonym">Basket willow</name>
    <dbReference type="NCBI Taxonomy" id="40686"/>
    <lineage>
        <taxon>Eukaryota</taxon>
        <taxon>Viridiplantae</taxon>
        <taxon>Streptophyta</taxon>
        <taxon>Embryophyta</taxon>
        <taxon>Tracheophyta</taxon>
        <taxon>Spermatophyta</taxon>
        <taxon>Magnoliopsida</taxon>
        <taxon>eudicotyledons</taxon>
        <taxon>Gunneridae</taxon>
        <taxon>Pentapetalae</taxon>
        <taxon>rosids</taxon>
        <taxon>fabids</taxon>
        <taxon>Malpighiales</taxon>
        <taxon>Salicaceae</taxon>
        <taxon>Saliceae</taxon>
        <taxon>Salix</taxon>
    </lineage>
</organism>
<name>A0A9Q0U704_SALVM</name>
<protein>
    <submittedName>
        <fullName evidence="1">Uncharacterized protein</fullName>
    </submittedName>
</protein>
<sequence length="74" mass="8306">MVSKGVSAPDKAKVKRWVPIKEVISGQEVQVVQEASPHLDAKKVQGPTINESIEEQRFDPMQMESIACQWMVVK</sequence>
<accession>A0A9Q0U704</accession>
<keyword evidence="2" id="KW-1185">Reference proteome</keyword>